<comment type="catalytic activity">
    <reaction evidence="8">
        <text>N(2)-formyl-N(1)-(5-phospho-beta-D-ribosyl)glycinamide + L-glutamine + ATP + H2O = 2-formamido-N(1)-(5-O-phospho-beta-D-ribosyl)acetamidine + L-glutamate + ADP + phosphate + H(+)</text>
        <dbReference type="Rhea" id="RHEA:17129"/>
        <dbReference type="ChEBI" id="CHEBI:15377"/>
        <dbReference type="ChEBI" id="CHEBI:15378"/>
        <dbReference type="ChEBI" id="CHEBI:29985"/>
        <dbReference type="ChEBI" id="CHEBI:30616"/>
        <dbReference type="ChEBI" id="CHEBI:43474"/>
        <dbReference type="ChEBI" id="CHEBI:58359"/>
        <dbReference type="ChEBI" id="CHEBI:147286"/>
        <dbReference type="ChEBI" id="CHEBI:147287"/>
        <dbReference type="ChEBI" id="CHEBI:456216"/>
        <dbReference type="EC" id="6.3.5.3"/>
    </reaction>
</comment>
<sequence>MARIGVVTFPGTLDDQDAARAVRLAGAQPVPLWYASTDLAGVDAVILPGGFSYGDYLRAGALAAASPVMSSIRSAVDAGLPVLGICNGFQVLCESHLLPGTLMRNEKRRFHCSVQQLQVASVDTVWTCAFSPSQRIRIAAKHGEGNYVADAETLAAMEANNQVVFRYTANPNGSVHDIAGITNESGNVVGLMPHPEHSVEELTGAGTDGLGFFRSLLTFLSAQL</sequence>
<keyword evidence="7 8" id="KW-0315">Glutamine amidotransferase</keyword>
<dbReference type="HAMAP" id="MF_00421">
    <property type="entry name" value="PurQ"/>
    <property type="match status" value="1"/>
</dbReference>
<feature type="active site" evidence="8">
    <location>
        <position position="196"/>
    </location>
</feature>
<keyword evidence="3 8" id="KW-0547">Nucleotide-binding</keyword>
<dbReference type="NCBIfam" id="TIGR01737">
    <property type="entry name" value="FGAM_synth_I"/>
    <property type="match status" value="1"/>
</dbReference>
<proteinExistence type="inferred from homology"/>
<comment type="subcellular location">
    <subcellularLocation>
        <location evidence="8">Cytoplasm</location>
    </subcellularLocation>
</comment>
<dbReference type="NCBIfam" id="NF002957">
    <property type="entry name" value="PRK03619.1"/>
    <property type="match status" value="1"/>
</dbReference>
<evidence type="ECO:0000313" key="10">
    <source>
        <dbReference type="Proteomes" id="UP001212097"/>
    </source>
</evidence>
<dbReference type="InterPro" id="IPR029062">
    <property type="entry name" value="Class_I_gatase-like"/>
</dbReference>
<dbReference type="PANTHER" id="PTHR47552">
    <property type="entry name" value="PHOSPHORIBOSYLFORMYLGLYCINAMIDINE SYNTHASE SUBUNIT PURQ"/>
    <property type="match status" value="1"/>
</dbReference>
<comment type="pathway">
    <text evidence="8">Purine metabolism; IMP biosynthesis via de novo pathway; 5-amino-1-(5-phospho-D-ribosyl)imidazole from N(2)-formyl-N(1)-(5-phospho-D-ribosyl)glycinamide: step 1/2.</text>
</comment>
<dbReference type="InterPro" id="IPR010075">
    <property type="entry name" value="PRibForGlyAmidine_synth_PurQ"/>
</dbReference>
<protein>
    <recommendedName>
        <fullName evidence="8">Phosphoribosylformylglycinamidine synthase subunit PurQ</fullName>
        <shortName evidence="8">FGAM synthase</shortName>
        <ecNumber evidence="8">6.3.5.3</ecNumber>
    </recommendedName>
    <alternativeName>
        <fullName evidence="8">Formylglycinamide ribonucleotide amidotransferase subunit I</fullName>
        <shortName evidence="8">FGAR amidotransferase I</shortName>
        <shortName evidence="8">FGAR-AT I</shortName>
    </alternativeName>
    <alternativeName>
        <fullName evidence="8">Glutaminase PurQ</fullName>
        <ecNumber evidence="8">3.5.1.2</ecNumber>
    </alternativeName>
    <alternativeName>
        <fullName evidence="8">Phosphoribosylformylglycinamidine synthase subunit I</fullName>
    </alternativeName>
</protein>
<evidence type="ECO:0000256" key="2">
    <source>
        <dbReference type="ARBA" id="ARBA00022598"/>
    </source>
</evidence>
<evidence type="ECO:0000256" key="7">
    <source>
        <dbReference type="ARBA" id="ARBA00022962"/>
    </source>
</evidence>
<keyword evidence="4 8" id="KW-0658">Purine biosynthesis</keyword>
<dbReference type="Proteomes" id="UP001212097">
    <property type="component" value="Chromosome"/>
</dbReference>
<dbReference type="Pfam" id="PF13507">
    <property type="entry name" value="GATase_5"/>
    <property type="match status" value="1"/>
</dbReference>
<keyword evidence="10" id="KW-1185">Reference proteome</keyword>
<evidence type="ECO:0000313" key="9">
    <source>
        <dbReference type="EMBL" id="WCC79638.1"/>
    </source>
</evidence>
<keyword evidence="5 8" id="KW-0378">Hydrolase</keyword>
<dbReference type="PIRSF" id="PIRSF001586">
    <property type="entry name" value="FGAM_synth_I"/>
    <property type="match status" value="1"/>
</dbReference>
<evidence type="ECO:0000256" key="6">
    <source>
        <dbReference type="ARBA" id="ARBA00022840"/>
    </source>
</evidence>
<feature type="active site" description="Nucleophile" evidence="8">
    <location>
        <position position="86"/>
    </location>
</feature>
<keyword evidence="1 8" id="KW-0963">Cytoplasm</keyword>
<keyword evidence="2 8" id="KW-0436">Ligase</keyword>
<feature type="active site" evidence="8">
    <location>
        <position position="194"/>
    </location>
</feature>
<evidence type="ECO:0000256" key="8">
    <source>
        <dbReference type="HAMAP-Rule" id="MF_00421"/>
    </source>
</evidence>
<dbReference type="SUPFAM" id="SSF52317">
    <property type="entry name" value="Class I glutamine amidotransferase-like"/>
    <property type="match status" value="1"/>
</dbReference>
<dbReference type="PROSITE" id="PS51273">
    <property type="entry name" value="GATASE_TYPE_1"/>
    <property type="match status" value="1"/>
</dbReference>
<dbReference type="CDD" id="cd01740">
    <property type="entry name" value="GATase1_FGAR_AT"/>
    <property type="match status" value="1"/>
</dbReference>
<dbReference type="RefSeq" id="WP_271417829.1">
    <property type="nucleotide sequence ID" value="NZ_CP115668.1"/>
</dbReference>
<dbReference type="EMBL" id="CP115668">
    <property type="protein sequence ID" value="WCC79638.1"/>
    <property type="molecule type" value="Genomic_DNA"/>
</dbReference>
<reference evidence="9 10" key="1">
    <citation type="submission" date="2023-06" db="EMBL/GenBank/DDBJ databases">
        <title>The Gram-positive Non-spore-bearing Anaerobic Bacilli of Human Feces.</title>
        <authorList>
            <person name="Eggerth A.H."/>
        </authorList>
    </citation>
    <scope>NUCLEOTIDE SEQUENCE [LARGE SCALE GENOMIC DNA]</scope>
    <source>
        <strain evidence="9 10">CBA3108</strain>
    </source>
</reference>
<evidence type="ECO:0000256" key="5">
    <source>
        <dbReference type="ARBA" id="ARBA00022801"/>
    </source>
</evidence>
<dbReference type="Gene3D" id="3.40.50.880">
    <property type="match status" value="1"/>
</dbReference>
<dbReference type="EC" id="6.3.5.3" evidence="8"/>
<organism evidence="9 10">
    <name type="scientific">Cutibacterium equinum</name>
    <dbReference type="NCBI Taxonomy" id="3016342"/>
    <lineage>
        <taxon>Bacteria</taxon>
        <taxon>Bacillati</taxon>
        <taxon>Actinomycetota</taxon>
        <taxon>Actinomycetes</taxon>
        <taxon>Propionibacteriales</taxon>
        <taxon>Propionibacteriaceae</taxon>
        <taxon>Cutibacterium</taxon>
    </lineage>
</organism>
<name>A0ABY7QZ25_9ACTN</name>
<dbReference type="PANTHER" id="PTHR47552:SF1">
    <property type="entry name" value="PHOSPHORIBOSYLFORMYLGLYCINAMIDINE SYNTHASE SUBUNIT PURQ"/>
    <property type="match status" value="1"/>
</dbReference>
<evidence type="ECO:0000256" key="3">
    <source>
        <dbReference type="ARBA" id="ARBA00022741"/>
    </source>
</evidence>
<gene>
    <name evidence="8 9" type="primary">purQ</name>
    <name evidence="9" type="ORF">O6R08_09085</name>
</gene>
<evidence type="ECO:0000256" key="1">
    <source>
        <dbReference type="ARBA" id="ARBA00022490"/>
    </source>
</evidence>
<comment type="subunit">
    <text evidence="8">Part of the FGAM synthase complex composed of 1 PurL, 1 PurQ and 2 PurS subunits.</text>
</comment>
<comment type="function">
    <text evidence="8">Part of the phosphoribosylformylglycinamidine synthase complex involved in the purines biosynthetic pathway. Catalyzes the ATP-dependent conversion of formylglycinamide ribonucleotide (FGAR) and glutamine to yield formylglycinamidine ribonucleotide (FGAM) and glutamate. The FGAM synthase complex is composed of three subunits. PurQ produces an ammonia molecule by converting glutamine to glutamate. PurL transfers the ammonia molecule to FGAR to form FGAM in an ATP-dependent manner. PurS interacts with PurQ and PurL and is thought to assist in the transfer of the ammonia molecule from PurQ to PurL.</text>
</comment>
<accession>A0ABY7QZ25</accession>
<keyword evidence="6 8" id="KW-0067">ATP-binding</keyword>
<comment type="catalytic activity">
    <reaction evidence="8">
        <text>L-glutamine + H2O = L-glutamate + NH4(+)</text>
        <dbReference type="Rhea" id="RHEA:15889"/>
        <dbReference type="ChEBI" id="CHEBI:15377"/>
        <dbReference type="ChEBI" id="CHEBI:28938"/>
        <dbReference type="ChEBI" id="CHEBI:29985"/>
        <dbReference type="ChEBI" id="CHEBI:58359"/>
        <dbReference type="EC" id="3.5.1.2"/>
    </reaction>
</comment>
<evidence type="ECO:0000256" key="4">
    <source>
        <dbReference type="ARBA" id="ARBA00022755"/>
    </source>
</evidence>
<dbReference type="SMART" id="SM01211">
    <property type="entry name" value="GATase_5"/>
    <property type="match status" value="1"/>
</dbReference>
<dbReference type="EC" id="3.5.1.2" evidence="8"/>